<dbReference type="AlphaFoldDB" id="A0A1H0C308"/>
<keyword evidence="10 14" id="KW-0472">Membrane</keyword>
<dbReference type="STRING" id="582672.SAMN05216360_1094"/>
<keyword evidence="7 14" id="KW-0812">Transmembrane</keyword>
<evidence type="ECO:0000256" key="1">
    <source>
        <dbReference type="ARBA" id="ARBA00004429"/>
    </source>
</evidence>
<keyword evidence="4 12" id="KW-0813">Transport</keyword>
<dbReference type="EMBL" id="FNHS01000009">
    <property type="protein sequence ID" value="SDN52301.1"/>
    <property type="molecule type" value="Genomic_DNA"/>
</dbReference>
<evidence type="ECO:0000256" key="5">
    <source>
        <dbReference type="ARBA" id="ARBA00022475"/>
    </source>
</evidence>
<evidence type="ECO:0000256" key="6">
    <source>
        <dbReference type="ARBA" id="ARBA00022519"/>
    </source>
</evidence>
<keyword evidence="6" id="KW-0997">Cell inner membrane</keyword>
<dbReference type="PANTHER" id="PTHR30625:SF16">
    <property type="entry name" value="BIOPOLYMER TRANSPORT PROTEIN EXBB"/>
    <property type="match status" value="1"/>
</dbReference>
<feature type="transmembrane region" description="Helical" evidence="14">
    <location>
        <begin position="249"/>
        <end position="270"/>
    </location>
</feature>
<dbReference type="NCBIfam" id="TIGR02797">
    <property type="entry name" value="exbB"/>
    <property type="match status" value="1"/>
</dbReference>
<evidence type="ECO:0000313" key="17">
    <source>
        <dbReference type="EMBL" id="SDN52301.1"/>
    </source>
</evidence>
<proteinExistence type="inferred from homology"/>
<keyword evidence="8 12" id="KW-0653">Protein transport</keyword>
<sequence>MIEQFHSAEMRPRRRRRIARLVVLMVGLSLSPAHAQQAVPEPPASTEQEAPAQAPVPRSDVSGQPPASETRAPAAGVEAPSKPRHDLSPIGMFLGADPVVQGVMTLLAIASVATWTILLVRSIALSVAKRRMRQALAEIRAATSLSAASVAVPRGAAGALLAAAEAEIARSPGLPADGIRERAQAALSRIEAAEAKRAAAQTGVLATIGSTGPFVGLFGTVWGIMHSFIGIAESHTTNLAVVAPGIAEALLATGIGLVAAIPAVVIYNALTRAVASYRALLADAATLVLCHLSRDLDVRAVGAHRPRQASLHVAAE</sequence>
<dbReference type="InterPro" id="IPR002898">
    <property type="entry name" value="MotA_ExbB_proton_chnl"/>
</dbReference>
<dbReference type="PANTHER" id="PTHR30625">
    <property type="entry name" value="PROTEIN TOLQ"/>
    <property type="match status" value="1"/>
</dbReference>
<feature type="transmembrane region" description="Helical" evidence="14">
    <location>
        <begin position="102"/>
        <end position="124"/>
    </location>
</feature>
<gene>
    <name evidence="17" type="ORF">SAMN05216360_1094</name>
</gene>
<comment type="function">
    <text evidence="11">Involved in the TonB-dependent energy-dependent transport of various receptor-bound substrates. Protects ExbD from proteolytic degradation and functionally stabilizes TonB.</text>
</comment>
<dbReference type="GO" id="GO:0005886">
    <property type="term" value="C:plasma membrane"/>
    <property type="evidence" value="ECO:0007669"/>
    <property type="project" value="UniProtKB-SubCell"/>
</dbReference>
<dbReference type="InterPro" id="IPR050790">
    <property type="entry name" value="ExbB/TolQ_transport"/>
</dbReference>
<dbReference type="OrthoDB" id="9805133at2"/>
<comment type="similarity">
    <text evidence="12">Belongs to the exbB/tolQ family.</text>
</comment>
<keyword evidence="5" id="KW-1003">Cell membrane</keyword>
<evidence type="ECO:0000256" key="7">
    <source>
        <dbReference type="ARBA" id="ARBA00022692"/>
    </source>
</evidence>
<feature type="region of interest" description="Disordered" evidence="13">
    <location>
        <begin position="34"/>
        <end position="83"/>
    </location>
</feature>
<feature type="signal peptide" evidence="15">
    <location>
        <begin position="1"/>
        <end position="35"/>
    </location>
</feature>
<comment type="subunit">
    <text evidence="2">The accessory proteins ExbB and ExbD seem to form a complex with TonB.</text>
</comment>
<dbReference type="Proteomes" id="UP000198704">
    <property type="component" value="Unassembled WGS sequence"/>
</dbReference>
<dbReference type="InterPro" id="IPR014164">
    <property type="entry name" value="TonB_ExbB_1"/>
</dbReference>
<evidence type="ECO:0000256" key="13">
    <source>
        <dbReference type="SAM" id="MobiDB-lite"/>
    </source>
</evidence>
<comment type="subcellular location">
    <subcellularLocation>
        <location evidence="1">Cell inner membrane</location>
        <topology evidence="1">Multi-pass membrane protein</topology>
    </subcellularLocation>
    <subcellularLocation>
        <location evidence="12">Membrane</location>
        <topology evidence="12">Multi-pass membrane protein</topology>
    </subcellularLocation>
</comment>
<feature type="domain" description="MotA/TolQ/ExbB proton channel" evidence="16">
    <location>
        <begin position="179"/>
        <end position="276"/>
    </location>
</feature>
<evidence type="ECO:0000256" key="9">
    <source>
        <dbReference type="ARBA" id="ARBA00022989"/>
    </source>
</evidence>
<evidence type="ECO:0000259" key="16">
    <source>
        <dbReference type="Pfam" id="PF01618"/>
    </source>
</evidence>
<dbReference type="Pfam" id="PF01618">
    <property type="entry name" value="MotA_ExbB"/>
    <property type="match status" value="1"/>
</dbReference>
<organism evidence="17 18">
    <name type="scientific">Methylobacterium phyllostachyos</name>
    <dbReference type="NCBI Taxonomy" id="582672"/>
    <lineage>
        <taxon>Bacteria</taxon>
        <taxon>Pseudomonadati</taxon>
        <taxon>Pseudomonadota</taxon>
        <taxon>Alphaproteobacteria</taxon>
        <taxon>Hyphomicrobiales</taxon>
        <taxon>Methylobacteriaceae</taxon>
        <taxon>Methylobacterium</taxon>
    </lineage>
</organism>
<feature type="chain" id="PRO_5011535415" description="Biopolymer transport protein ExbB" evidence="15">
    <location>
        <begin position="36"/>
        <end position="316"/>
    </location>
</feature>
<protein>
    <recommendedName>
        <fullName evidence="3">Biopolymer transport protein ExbB</fullName>
    </recommendedName>
</protein>
<keyword evidence="9 14" id="KW-1133">Transmembrane helix</keyword>
<evidence type="ECO:0000256" key="15">
    <source>
        <dbReference type="SAM" id="SignalP"/>
    </source>
</evidence>
<dbReference type="GO" id="GO:0022857">
    <property type="term" value="F:transmembrane transporter activity"/>
    <property type="evidence" value="ECO:0007669"/>
    <property type="project" value="InterPro"/>
</dbReference>
<evidence type="ECO:0000256" key="14">
    <source>
        <dbReference type="SAM" id="Phobius"/>
    </source>
</evidence>
<evidence type="ECO:0000313" key="18">
    <source>
        <dbReference type="Proteomes" id="UP000198704"/>
    </source>
</evidence>
<evidence type="ECO:0000256" key="10">
    <source>
        <dbReference type="ARBA" id="ARBA00023136"/>
    </source>
</evidence>
<name>A0A1H0C308_9HYPH</name>
<evidence type="ECO:0000256" key="4">
    <source>
        <dbReference type="ARBA" id="ARBA00022448"/>
    </source>
</evidence>
<evidence type="ECO:0000256" key="2">
    <source>
        <dbReference type="ARBA" id="ARBA00011471"/>
    </source>
</evidence>
<keyword evidence="18" id="KW-1185">Reference proteome</keyword>
<feature type="transmembrane region" description="Helical" evidence="14">
    <location>
        <begin position="204"/>
        <end position="229"/>
    </location>
</feature>
<evidence type="ECO:0000256" key="8">
    <source>
        <dbReference type="ARBA" id="ARBA00022927"/>
    </source>
</evidence>
<reference evidence="18" key="1">
    <citation type="submission" date="2016-10" db="EMBL/GenBank/DDBJ databases">
        <authorList>
            <person name="Varghese N."/>
            <person name="Submissions S."/>
        </authorList>
    </citation>
    <scope>NUCLEOTIDE SEQUENCE [LARGE SCALE GENOMIC DNA]</scope>
    <source>
        <strain evidence="18">BL47</strain>
    </source>
</reference>
<evidence type="ECO:0000256" key="11">
    <source>
        <dbReference type="ARBA" id="ARBA00024816"/>
    </source>
</evidence>
<evidence type="ECO:0000256" key="3">
    <source>
        <dbReference type="ARBA" id="ARBA00022093"/>
    </source>
</evidence>
<evidence type="ECO:0000256" key="12">
    <source>
        <dbReference type="RuleBase" id="RU004057"/>
    </source>
</evidence>
<keyword evidence="15" id="KW-0732">Signal</keyword>
<dbReference type="GO" id="GO:0017038">
    <property type="term" value="P:protein import"/>
    <property type="evidence" value="ECO:0007669"/>
    <property type="project" value="TreeGrafter"/>
</dbReference>
<accession>A0A1H0C308</accession>